<dbReference type="InterPro" id="IPR000073">
    <property type="entry name" value="AB_hydrolase_1"/>
</dbReference>
<keyword evidence="1" id="KW-1133">Transmembrane helix</keyword>
<dbReference type="PANTHER" id="PTHR12277">
    <property type="entry name" value="ALPHA/BETA HYDROLASE DOMAIN-CONTAINING PROTEIN"/>
    <property type="match status" value="1"/>
</dbReference>
<dbReference type="InterPro" id="IPR029058">
    <property type="entry name" value="AB_hydrolase_fold"/>
</dbReference>
<dbReference type="EMBL" id="JAQQPZ010000013">
    <property type="protein sequence ID" value="MDD8060764.1"/>
    <property type="molecule type" value="Genomic_DNA"/>
</dbReference>
<dbReference type="GO" id="GO:0016787">
    <property type="term" value="F:hydrolase activity"/>
    <property type="evidence" value="ECO:0007669"/>
    <property type="project" value="UniProtKB-KW"/>
</dbReference>
<reference evidence="3 4" key="1">
    <citation type="submission" date="2023-02" db="EMBL/GenBank/DDBJ databases">
        <title>Genome sequence of Shewanella metallivivens ER-Te-42B-Light, sp. nov., enriched from sulfide tube worms (Riftia pachyptila) isolated from Explorer Ridge in the Pacific Ocean.</title>
        <authorList>
            <person name="Maltman C."/>
            <person name="Kuzyk S.B."/>
            <person name="Kyndt J.A."/>
            <person name="Yurkov V."/>
        </authorList>
    </citation>
    <scope>NUCLEOTIDE SEQUENCE [LARGE SCALE GENOMIC DNA]</scope>
    <source>
        <strain evidence="3 4">ER-Te-42B-Light</strain>
    </source>
</reference>
<dbReference type="Pfam" id="PF00561">
    <property type="entry name" value="Abhydrolase_1"/>
    <property type="match status" value="1"/>
</dbReference>
<evidence type="ECO:0000256" key="1">
    <source>
        <dbReference type="SAM" id="Phobius"/>
    </source>
</evidence>
<dbReference type="PROSITE" id="PS51257">
    <property type="entry name" value="PROKAR_LIPOPROTEIN"/>
    <property type="match status" value="1"/>
</dbReference>
<sequence length="287" mass="31827">MQNTVKQFITVVMISMAMLIISGCTVRLTEASFIAHDKAPVAFSTEFTQALQLAMPNNAIIPLSLEASDHVKQNGFFIDNPNSNTTLVFYQGNGMNIQPHCLSALTTLSTLNTDILVMDRRGIGASEGKPKIKNILSDAQQQLDYLQQRFQPEKIILHGYSLGSFIAADLARNNKVDALVLQGSATNADDWVDEKTPWYMAPFMTLEMPEDFRKTDNKQVVAQYYQGPLLVIAGEDDEEVPPALSEKLFAASKSANKQFIMVPNVGHQGMLDDVTTMQQYQDFLKGL</sequence>
<keyword evidence="3" id="KW-0378">Hydrolase</keyword>
<feature type="domain" description="AB hydrolase-1" evidence="2">
    <location>
        <begin position="109"/>
        <end position="198"/>
    </location>
</feature>
<evidence type="ECO:0000313" key="3">
    <source>
        <dbReference type="EMBL" id="MDD8060764.1"/>
    </source>
</evidence>
<dbReference type="RefSeq" id="WP_238107822.1">
    <property type="nucleotide sequence ID" value="NZ_JAQQPZ010000013.1"/>
</dbReference>
<evidence type="ECO:0000313" key="4">
    <source>
        <dbReference type="Proteomes" id="UP001213691"/>
    </source>
</evidence>
<keyword evidence="4" id="KW-1185">Reference proteome</keyword>
<dbReference type="Gene3D" id="3.40.50.1820">
    <property type="entry name" value="alpha/beta hydrolase"/>
    <property type="match status" value="1"/>
</dbReference>
<keyword evidence="1" id="KW-0472">Membrane</keyword>
<accession>A0ABT5TSF1</accession>
<keyword evidence="1" id="KW-0812">Transmembrane</keyword>
<proteinExistence type="predicted"/>
<dbReference type="Proteomes" id="UP001213691">
    <property type="component" value="Unassembled WGS sequence"/>
</dbReference>
<organism evidence="3 4">
    <name type="scientific">Shewanella metallivivens</name>
    <dbReference type="NCBI Taxonomy" id="2872342"/>
    <lineage>
        <taxon>Bacteria</taxon>
        <taxon>Pseudomonadati</taxon>
        <taxon>Pseudomonadota</taxon>
        <taxon>Gammaproteobacteria</taxon>
        <taxon>Alteromonadales</taxon>
        <taxon>Shewanellaceae</taxon>
        <taxon>Shewanella</taxon>
    </lineage>
</organism>
<name>A0ABT5TSF1_9GAMM</name>
<dbReference type="SUPFAM" id="SSF53474">
    <property type="entry name" value="alpha/beta-Hydrolases"/>
    <property type="match status" value="1"/>
</dbReference>
<evidence type="ECO:0000259" key="2">
    <source>
        <dbReference type="Pfam" id="PF00561"/>
    </source>
</evidence>
<dbReference type="PANTHER" id="PTHR12277:SF81">
    <property type="entry name" value="PROTEIN ABHD13"/>
    <property type="match status" value="1"/>
</dbReference>
<gene>
    <name evidence="3" type="ORF">PQR79_16980</name>
</gene>
<protein>
    <submittedName>
        <fullName evidence="3">Alpha/beta fold hydrolase</fullName>
    </submittedName>
</protein>
<comment type="caution">
    <text evidence="3">The sequence shown here is derived from an EMBL/GenBank/DDBJ whole genome shotgun (WGS) entry which is preliminary data.</text>
</comment>
<feature type="transmembrane region" description="Helical" evidence="1">
    <location>
        <begin position="7"/>
        <end position="28"/>
    </location>
</feature>